<dbReference type="Proteomes" id="UP001295684">
    <property type="component" value="Unassembled WGS sequence"/>
</dbReference>
<dbReference type="InterPro" id="IPR050121">
    <property type="entry name" value="Cytochrome_P450_monoxygenase"/>
</dbReference>
<keyword evidence="5" id="KW-1133">Transmembrane helix</keyword>
<dbReference type="PROSITE" id="PS00086">
    <property type="entry name" value="CYTOCHROME_P450"/>
    <property type="match status" value="1"/>
</dbReference>
<keyword evidence="7" id="KW-1185">Reference proteome</keyword>
<keyword evidence="3 4" id="KW-0479">Metal-binding</keyword>
<keyword evidence="3 4" id="KW-0408">Iron</keyword>
<evidence type="ECO:0000256" key="1">
    <source>
        <dbReference type="ARBA" id="ARBA00001971"/>
    </source>
</evidence>
<dbReference type="InterPro" id="IPR036396">
    <property type="entry name" value="Cyt_P450_sf"/>
</dbReference>
<organism evidence="6 7">
    <name type="scientific">Euplotes crassus</name>
    <dbReference type="NCBI Taxonomy" id="5936"/>
    <lineage>
        <taxon>Eukaryota</taxon>
        <taxon>Sar</taxon>
        <taxon>Alveolata</taxon>
        <taxon>Ciliophora</taxon>
        <taxon>Intramacronucleata</taxon>
        <taxon>Spirotrichea</taxon>
        <taxon>Hypotrichia</taxon>
        <taxon>Euplotida</taxon>
        <taxon>Euplotidae</taxon>
        <taxon>Moneuplotes</taxon>
    </lineage>
</organism>
<dbReference type="AlphaFoldDB" id="A0AAD1XA82"/>
<dbReference type="PANTHER" id="PTHR24305">
    <property type="entry name" value="CYTOCHROME P450"/>
    <property type="match status" value="1"/>
</dbReference>
<dbReference type="GO" id="GO:0016705">
    <property type="term" value="F:oxidoreductase activity, acting on paired donors, with incorporation or reduction of molecular oxygen"/>
    <property type="evidence" value="ECO:0007669"/>
    <property type="project" value="InterPro"/>
</dbReference>
<sequence>MILQTYLPIEISSILKYIGIFLLAFLVYLVHRILIRPYLYLRKYRKYSNVMTMNTFLPLIGDFKNSIDCMNNNKVHYAFRKEKSKEFAKYDIHAALDGPTPCISILSSKAIEEFIQLQKTSNIDRLFINYGITAMIPHSLVGRKSGQKTMQRRKNMTTWLGLNGASSYIPHMIDCCKKILDSMDNEKEVNIMHCMNTLTFDVFIDILFGNDVEKLVSDLHPYINDDGKVEDLSLRDILIRIGKCYIEQYYNITTFIAPFLAENKLVNPYKRNDKNLTVFRESIRKIAKSSKDTTSVGYKFMTNQNCTEEEKLDDLIGIMLAGTETTAHSLVSCLYFLNKYPEALKKLREELKREGFTKTDDFINQCTVEKFQSCTYLNSVVKETLRRDTAVSETFDYVSSSDIKICDVPIKKGTKIRIDAVSSHFDERKWLEPESFIPERFDFDSEFYQKSKKMGKVADIYSRRSFSHGNRNCPGQSFALLEMKLVIAYFVTHIDFNYSKEDLSNENIGFGMGSQFVPNITIRKL</sequence>
<keyword evidence="4" id="KW-0503">Monooxygenase</keyword>
<comment type="cofactor">
    <cofactor evidence="1 3">
        <name>heme</name>
        <dbReference type="ChEBI" id="CHEBI:30413"/>
    </cofactor>
</comment>
<comment type="similarity">
    <text evidence="2 4">Belongs to the cytochrome P450 family.</text>
</comment>
<gene>
    <name evidence="6" type="ORF">ECRASSUSDP1_LOCUS5800</name>
</gene>
<dbReference type="Pfam" id="PF00067">
    <property type="entry name" value="p450"/>
    <property type="match status" value="1"/>
</dbReference>
<evidence type="ECO:0000313" key="6">
    <source>
        <dbReference type="EMBL" id="CAI2364457.1"/>
    </source>
</evidence>
<dbReference type="GO" id="GO:0020037">
    <property type="term" value="F:heme binding"/>
    <property type="evidence" value="ECO:0007669"/>
    <property type="project" value="InterPro"/>
</dbReference>
<dbReference type="InterPro" id="IPR001128">
    <property type="entry name" value="Cyt_P450"/>
</dbReference>
<feature type="transmembrane region" description="Helical" evidence="5">
    <location>
        <begin position="14"/>
        <end position="35"/>
    </location>
</feature>
<dbReference type="SUPFAM" id="SSF48264">
    <property type="entry name" value="Cytochrome P450"/>
    <property type="match status" value="1"/>
</dbReference>
<keyword evidence="4" id="KW-0560">Oxidoreductase</keyword>
<dbReference type="PRINTS" id="PR00463">
    <property type="entry name" value="EP450I"/>
</dbReference>
<evidence type="ECO:0000256" key="5">
    <source>
        <dbReference type="SAM" id="Phobius"/>
    </source>
</evidence>
<evidence type="ECO:0000256" key="2">
    <source>
        <dbReference type="ARBA" id="ARBA00010617"/>
    </source>
</evidence>
<proteinExistence type="inferred from homology"/>
<keyword evidence="3 4" id="KW-0349">Heme</keyword>
<dbReference type="GO" id="GO:0005506">
    <property type="term" value="F:iron ion binding"/>
    <property type="evidence" value="ECO:0007669"/>
    <property type="project" value="InterPro"/>
</dbReference>
<keyword evidence="5" id="KW-0812">Transmembrane</keyword>
<dbReference type="InterPro" id="IPR002401">
    <property type="entry name" value="Cyt_P450_E_grp-I"/>
</dbReference>
<reference evidence="6" key="1">
    <citation type="submission" date="2023-07" db="EMBL/GenBank/DDBJ databases">
        <authorList>
            <consortium name="AG Swart"/>
            <person name="Singh M."/>
            <person name="Singh A."/>
            <person name="Seah K."/>
            <person name="Emmerich C."/>
        </authorList>
    </citation>
    <scope>NUCLEOTIDE SEQUENCE</scope>
    <source>
        <strain evidence="6">DP1</strain>
    </source>
</reference>
<protein>
    <recommendedName>
        <fullName evidence="8">Cytochrome P450</fullName>
    </recommendedName>
</protein>
<feature type="binding site" description="axial binding residue" evidence="3">
    <location>
        <position position="473"/>
    </location>
    <ligand>
        <name>heme</name>
        <dbReference type="ChEBI" id="CHEBI:30413"/>
    </ligand>
    <ligandPart>
        <name>Fe</name>
        <dbReference type="ChEBI" id="CHEBI:18248"/>
    </ligandPart>
</feature>
<dbReference type="PANTHER" id="PTHR24305:SF166">
    <property type="entry name" value="CYTOCHROME P450 12A4, MITOCHONDRIAL-RELATED"/>
    <property type="match status" value="1"/>
</dbReference>
<evidence type="ECO:0000313" key="7">
    <source>
        <dbReference type="Proteomes" id="UP001295684"/>
    </source>
</evidence>
<name>A0AAD1XA82_EUPCR</name>
<accession>A0AAD1XA82</accession>
<keyword evidence="5" id="KW-0472">Membrane</keyword>
<dbReference type="Gene3D" id="1.10.630.10">
    <property type="entry name" value="Cytochrome P450"/>
    <property type="match status" value="1"/>
</dbReference>
<dbReference type="CDD" id="cd00302">
    <property type="entry name" value="cytochrome_P450"/>
    <property type="match status" value="1"/>
</dbReference>
<comment type="caution">
    <text evidence="6">The sequence shown here is derived from an EMBL/GenBank/DDBJ whole genome shotgun (WGS) entry which is preliminary data.</text>
</comment>
<evidence type="ECO:0000256" key="3">
    <source>
        <dbReference type="PIRSR" id="PIRSR602401-1"/>
    </source>
</evidence>
<evidence type="ECO:0000256" key="4">
    <source>
        <dbReference type="RuleBase" id="RU000461"/>
    </source>
</evidence>
<evidence type="ECO:0008006" key="8">
    <source>
        <dbReference type="Google" id="ProtNLM"/>
    </source>
</evidence>
<dbReference type="EMBL" id="CAMPGE010005610">
    <property type="protein sequence ID" value="CAI2364457.1"/>
    <property type="molecule type" value="Genomic_DNA"/>
</dbReference>
<dbReference type="PRINTS" id="PR00385">
    <property type="entry name" value="P450"/>
</dbReference>
<dbReference type="GO" id="GO:0004497">
    <property type="term" value="F:monooxygenase activity"/>
    <property type="evidence" value="ECO:0007669"/>
    <property type="project" value="UniProtKB-KW"/>
</dbReference>
<dbReference type="InterPro" id="IPR017972">
    <property type="entry name" value="Cyt_P450_CS"/>
</dbReference>